<gene>
    <name evidence="1" type="ORF">OWR29_15465</name>
</gene>
<evidence type="ECO:0000313" key="2">
    <source>
        <dbReference type="Proteomes" id="UP001151002"/>
    </source>
</evidence>
<dbReference type="RefSeq" id="WP_267563515.1">
    <property type="nucleotide sequence ID" value="NZ_JAPNTZ010000005.1"/>
</dbReference>
<keyword evidence="2" id="KW-1185">Reference proteome</keyword>
<name>A0ABT4AYR9_9ACTN</name>
<dbReference type="InterPro" id="IPR029470">
    <property type="entry name" value="PDDEXK_4"/>
</dbReference>
<organism evidence="1 2">
    <name type="scientific">Paractinoplanes pyxinae</name>
    <dbReference type="NCBI Taxonomy" id="2997416"/>
    <lineage>
        <taxon>Bacteria</taxon>
        <taxon>Bacillati</taxon>
        <taxon>Actinomycetota</taxon>
        <taxon>Actinomycetes</taxon>
        <taxon>Micromonosporales</taxon>
        <taxon>Micromonosporaceae</taxon>
        <taxon>Paractinoplanes</taxon>
    </lineage>
</organism>
<accession>A0ABT4AYR9</accession>
<evidence type="ECO:0000313" key="1">
    <source>
        <dbReference type="EMBL" id="MCY1139397.1"/>
    </source>
</evidence>
<proteinExistence type="predicted"/>
<protein>
    <submittedName>
        <fullName evidence="1">PD-(D/E)XK nuclease family protein</fullName>
    </submittedName>
</protein>
<dbReference type="Pfam" id="PF14281">
    <property type="entry name" value="PDDEXK_4"/>
    <property type="match status" value="1"/>
</dbReference>
<dbReference type="EMBL" id="JAPNTZ010000005">
    <property type="protein sequence ID" value="MCY1139397.1"/>
    <property type="molecule type" value="Genomic_DNA"/>
</dbReference>
<sequence>MQTNEWSEIFAEMAQAWERIGAADRGDVVAWEAEFQVMRAERDRLVQLGRWTREPADLMSVARVHRRELAHSAVLRWLCDPSGSHALGEAFLERLLKETGDVPETLTDARTFTEVVRERSRADIVISGNGWRLIAELKVDASESKDQCQRVFEDWRGDPGTRFVFLTLSGRNPITATTSQAQEAWRGMAWSKIADLLDDAIRSQDDTVIAPAVQEYRRTLQALVGRRPRHS</sequence>
<comment type="caution">
    <text evidence="1">The sequence shown here is derived from an EMBL/GenBank/DDBJ whole genome shotgun (WGS) entry which is preliminary data.</text>
</comment>
<dbReference type="Proteomes" id="UP001151002">
    <property type="component" value="Unassembled WGS sequence"/>
</dbReference>
<reference evidence="1" key="1">
    <citation type="submission" date="2022-11" db="EMBL/GenBank/DDBJ databases">
        <authorList>
            <person name="Somphong A."/>
            <person name="Phongsopitanun W."/>
        </authorList>
    </citation>
    <scope>NUCLEOTIDE SEQUENCE</scope>
    <source>
        <strain evidence="1">Pm04-4</strain>
    </source>
</reference>